<dbReference type="SUPFAM" id="SSF56854">
    <property type="entry name" value="Bcl-2 inhibitors of programmed cell death"/>
    <property type="match status" value="1"/>
</dbReference>
<gene>
    <name evidence="4" type="ORF">fugu_019552</name>
</gene>
<dbReference type="Proteomes" id="UP000516260">
    <property type="component" value="Chromosome 21"/>
</dbReference>
<dbReference type="Pfam" id="PF00452">
    <property type="entry name" value="Bcl-2"/>
    <property type="match status" value="1"/>
</dbReference>
<evidence type="ECO:0000259" key="3">
    <source>
        <dbReference type="Pfam" id="PF00452"/>
    </source>
</evidence>
<name>A0A4Z2BMS2_9TELE</name>
<dbReference type="AlphaFoldDB" id="A0A4Z2BMS2"/>
<feature type="domain" description="Bcl-2 Bcl-2 homology region 1-3" evidence="3">
    <location>
        <begin position="4"/>
        <end position="67"/>
    </location>
</feature>
<dbReference type="EMBL" id="SWLE01000014">
    <property type="protein sequence ID" value="TNM92540.1"/>
    <property type="molecule type" value="Genomic_DNA"/>
</dbReference>
<dbReference type="InterPro" id="IPR036834">
    <property type="entry name" value="Bcl-2-like_sf"/>
</dbReference>
<comment type="similarity">
    <text evidence="1">Belongs to the Bcl-2 family.</text>
</comment>
<evidence type="ECO:0000313" key="4">
    <source>
        <dbReference type="EMBL" id="TNM92540.1"/>
    </source>
</evidence>
<keyword evidence="5" id="KW-1185">Reference proteome</keyword>
<keyword evidence="2" id="KW-0053">Apoptosis</keyword>
<sequence length="91" mass="10097">MANKYEQDFMEQAGDLSPYVAVTRNKAGFNKVMDDMFRDEINWGTVVGLFVVGSATYVQSFEGGASDHPTFNLPATPNLLKSEDEVWPSES</sequence>
<evidence type="ECO:0000256" key="1">
    <source>
        <dbReference type="ARBA" id="ARBA00009458"/>
    </source>
</evidence>
<accession>A0A4Z2BMS2</accession>
<dbReference type="PROSITE" id="PS50062">
    <property type="entry name" value="BCL2_FAMILY"/>
    <property type="match status" value="1"/>
</dbReference>
<proteinExistence type="inferred from homology"/>
<dbReference type="InterPro" id="IPR046371">
    <property type="entry name" value="Bcl-2_BH1-3"/>
</dbReference>
<dbReference type="Gene3D" id="1.10.437.10">
    <property type="entry name" value="Blc2-like"/>
    <property type="match status" value="1"/>
</dbReference>
<dbReference type="InterPro" id="IPR002475">
    <property type="entry name" value="Bcl2-like"/>
</dbReference>
<dbReference type="GO" id="GO:0042981">
    <property type="term" value="P:regulation of apoptotic process"/>
    <property type="evidence" value="ECO:0007669"/>
    <property type="project" value="InterPro"/>
</dbReference>
<organism evidence="4 5">
    <name type="scientific">Takifugu bimaculatus</name>
    <dbReference type="NCBI Taxonomy" id="433685"/>
    <lineage>
        <taxon>Eukaryota</taxon>
        <taxon>Metazoa</taxon>
        <taxon>Chordata</taxon>
        <taxon>Craniata</taxon>
        <taxon>Vertebrata</taxon>
        <taxon>Euteleostomi</taxon>
        <taxon>Actinopterygii</taxon>
        <taxon>Neopterygii</taxon>
        <taxon>Teleostei</taxon>
        <taxon>Neoteleostei</taxon>
        <taxon>Acanthomorphata</taxon>
        <taxon>Eupercaria</taxon>
        <taxon>Tetraodontiformes</taxon>
        <taxon>Tetradontoidea</taxon>
        <taxon>Tetraodontidae</taxon>
        <taxon>Takifugu</taxon>
    </lineage>
</organism>
<comment type="caution">
    <text evidence="4">The sequence shown here is derived from an EMBL/GenBank/DDBJ whole genome shotgun (WGS) entry which is preliminary data.</text>
</comment>
<reference evidence="4 5" key="1">
    <citation type="submission" date="2019-04" db="EMBL/GenBank/DDBJ databases">
        <title>The sequence and de novo assembly of Takifugu bimaculatus genome using PacBio and Hi-C technologies.</title>
        <authorList>
            <person name="Xu P."/>
            <person name="Liu B."/>
            <person name="Zhou Z."/>
        </authorList>
    </citation>
    <scope>NUCLEOTIDE SEQUENCE [LARGE SCALE GENOMIC DNA]</scope>
    <source>
        <strain evidence="4">TB-2018</strain>
        <tissue evidence="4">Muscle</tissue>
    </source>
</reference>
<evidence type="ECO:0000256" key="2">
    <source>
        <dbReference type="ARBA" id="ARBA00022703"/>
    </source>
</evidence>
<evidence type="ECO:0000313" key="5">
    <source>
        <dbReference type="Proteomes" id="UP000516260"/>
    </source>
</evidence>
<dbReference type="GO" id="GO:0006915">
    <property type="term" value="P:apoptotic process"/>
    <property type="evidence" value="ECO:0007669"/>
    <property type="project" value="UniProtKB-KW"/>
</dbReference>
<protein>
    <recommendedName>
        <fullName evidence="3">Bcl-2 Bcl-2 homology region 1-3 domain-containing protein</fullName>
    </recommendedName>
</protein>